<gene>
    <name evidence="3" type="ORF">BO71DRAFT_435948</name>
</gene>
<evidence type="ECO:0000256" key="1">
    <source>
        <dbReference type="ARBA" id="ARBA00022737"/>
    </source>
</evidence>
<dbReference type="PANTHER" id="PTHR10039">
    <property type="entry name" value="AMELOGENIN"/>
    <property type="match status" value="1"/>
</dbReference>
<sequence>MSSSWEEVDVLLYTLNIGGTTYQVGIQLDSRFFTDQTIGIMWSSPRGITASTLTIIPELDASATIAQSDLVSDARRIGDIVVKPVSPESPQNVLEYAINHNQFLDEYLTWIPYVSSELKRGSAVLQSMNDEFRKYSDDVELWSLYETQKLTVGPIGVLIVDPSPATLGYREEHQIPLNADHRSVCKFETRTDSNYITARNALALAVSRLSKQLLKSREITFHSQIKDPQKYLDVPECPEDDLALVEDARMTGTCEWPVSKPTFVEWNEFDLNTPKFLWVNAKPGTGKTVLTGHAIQQLRNSPAPCSFYFFKHGEKRKSRLVAVTQILCGDAAEKIIVSTRQSDHLWNISGEEQSVRVLDQPGVRKWFQHQQSLDLAVCLCDRVARIYKWGDWSEVAVIDLTIDLIGLQMKSVIPCVLGNKAHLLLELSELDGSPHGCEMVFAHSQGDSNKDISRDSSAALMQSLSRRMATIGHHVAHIIGLRGPDRVVFLDTRSWISSAGLDKPEDSQILYARHFFVPHEWFSGMSNIVLALNQGDLLIARNSDLAIVKGGLEHTQVVGA</sequence>
<keyword evidence="4" id="KW-1185">Reference proteome</keyword>
<keyword evidence="1" id="KW-0677">Repeat</keyword>
<reference evidence="3 4" key="1">
    <citation type="submission" date="2018-02" db="EMBL/GenBank/DDBJ databases">
        <title>The genomes of Aspergillus section Nigri reveals drivers in fungal speciation.</title>
        <authorList>
            <consortium name="DOE Joint Genome Institute"/>
            <person name="Vesth T.C."/>
            <person name="Nybo J."/>
            <person name="Theobald S."/>
            <person name="Brandl J."/>
            <person name="Frisvad J.C."/>
            <person name="Nielsen K.F."/>
            <person name="Lyhne E.K."/>
            <person name="Kogle M.E."/>
            <person name="Kuo A."/>
            <person name="Riley R."/>
            <person name="Clum A."/>
            <person name="Nolan M."/>
            <person name="Lipzen A."/>
            <person name="Salamov A."/>
            <person name="Henrissat B."/>
            <person name="Wiebenga A."/>
            <person name="De vries R.P."/>
            <person name="Grigoriev I.V."/>
            <person name="Mortensen U.H."/>
            <person name="Andersen M.R."/>
            <person name="Baker S.E."/>
        </authorList>
    </citation>
    <scope>NUCLEOTIDE SEQUENCE [LARGE SCALE GENOMIC DNA]</scope>
    <source>
        <strain evidence="3 4">CBS 707.79</strain>
    </source>
</reference>
<name>A0A319DJG2_9EURO</name>
<evidence type="ECO:0000259" key="2">
    <source>
        <dbReference type="Pfam" id="PF24883"/>
    </source>
</evidence>
<accession>A0A319DJG2</accession>
<dbReference type="PANTHER" id="PTHR10039:SF16">
    <property type="entry name" value="GPI INOSITOL-DEACYLASE"/>
    <property type="match status" value="1"/>
</dbReference>
<evidence type="ECO:0000313" key="4">
    <source>
        <dbReference type="Proteomes" id="UP000247810"/>
    </source>
</evidence>
<organism evidence="3 4">
    <name type="scientific">Aspergillus ellipticus CBS 707.79</name>
    <dbReference type="NCBI Taxonomy" id="1448320"/>
    <lineage>
        <taxon>Eukaryota</taxon>
        <taxon>Fungi</taxon>
        <taxon>Dikarya</taxon>
        <taxon>Ascomycota</taxon>
        <taxon>Pezizomycotina</taxon>
        <taxon>Eurotiomycetes</taxon>
        <taxon>Eurotiomycetidae</taxon>
        <taxon>Eurotiales</taxon>
        <taxon>Aspergillaceae</taxon>
        <taxon>Aspergillus</taxon>
        <taxon>Aspergillus subgen. Circumdati</taxon>
    </lineage>
</organism>
<dbReference type="AlphaFoldDB" id="A0A319DJG2"/>
<dbReference type="VEuPathDB" id="FungiDB:BO71DRAFT_435948"/>
<protein>
    <recommendedName>
        <fullName evidence="2">Nephrocystin 3-like N-terminal domain-containing protein</fullName>
    </recommendedName>
</protein>
<dbReference type="InterPro" id="IPR056884">
    <property type="entry name" value="NPHP3-like_N"/>
</dbReference>
<dbReference type="OrthoDB" id="194358at2759"/>
<proteinExistence type="predicted"/>
<feature type="domain" description="Nephrocystin 3-like N-terminal" evidence="2">
    <location>
        <begin position="252"/>
        <end position="334"/>
    </location>
</feature>
<dbReference type="Pfam" id="PF24883">
    <property type="entry name" value="NPHP3_N"/>
    <property type="match status" value="1"/>
</dbReference>
<dbReference type="Proteomes" id="UP000247810">
    <property type="component" value="Unassembled WGS sequence"/>
</dbReference>
<evidence type="ECO:0000313" key="3">
    <source>
        <dbReference type="EMBL" id="PYH88228.1"/>
    </source>
</evidence>
<dbReference type="EMBL" id="KZ826113">
    <property type="protein sequence ID" value="PYH88228.1"/>
    <property type="molecule type" value="Genomic_DNA"/>
</dbReference>